<evidence type="ECO:0000313" key="4">
    <source>
        <dbReference type="Proteomes" id="UP000198287"/>
    </source>
</evidence>
<dbReference type="Proteomes" id="UP000198287">
    <property type="component" value="Unassembled WGS sequence"/>
</dbReference>
<proteinExistence type="predicted"/>
<dbReference type="Pfam" id="PF03067">
    <property type="entry name" value="LPMO_10"/>
    <property type="match status" value="1"/>
</dbReference>
<dbReference type="STRING" id="158441.A0A226CY51"/>
<feature type="transmembrane region" description="Helical" evidence="1">
    <location>
        <begin position="26"/>
        <end position="48"/>
    </location>
</feature>
<gene>
    <name evidence="3" type="ORF">Fcan01_27833</name>
</gene>
<comment type="caution">
    <text evidence="3">The sequence shown here is derived from an EMBL/GenBank/DDBJ whole genome shotgun (WGS) entry which is preliminary data.</text>
</comment>
<reference evidence="3 4" key="1">
    <citation type="submission" date="2015-12" db="EMBL/GenBank/DDBJ databases">
        <title>The genome of Folsomia candida.</title>
        <authorList>
            <person name="Faddeeva A."/>
            <person name="Derks M.F."/>
            <person name="Anvar Y."/>
            <person name="Smit S."/>
            <person name="Van Straalen N."/>
            <person name="Roelofs D."/>
        </authorList>
    </citation>
    <scope>NUCLEOTIDE SEQUENCE [LARGE SCALE GENOMIC DNA]</scope>
    <source>
        <strain evidence="3 4">VU population</strain>
        <tissue evidence="3">Whole body</tissue>
    </source>
</reference>
<accession>A0A226CY51</accession>
<dbReference type="AlphaFoldDB" id="A0A226CY51"/>
<keyword evidence="1" id="KW-1133">Transmembrane helix</keyword>
<sequence length="311" mass="34809">MNKELGIKVTTQTVPKLLGLCDLNTMYQILSFILAFAVGVVVPHGGMIDPPGRNYMYHAGFEGTPPNWNWQAVWCNDVPQAIDVPESTCVYMEYVKTKPAKIYKFVLEILTLSRYKERHGNPKHVAEQTPYCLGMCGDVPSDPAPRENENGGYYGKATVGKNYTAGSIIDVRTEFGAAHYGYMEFHLCQTSIESPGCFQKLAIVGGSEDIIPEERMCVPYPNSETRILTARLQLPAGVRCNRCTLRWTYRTAYPGWGGMVNQGQNHPGQDTVQKWFSNPEVSKSEKWGWHECAVNPNPAQVFRNCADISIQ</sequence>
<dbReference type="OrthoDB" id="64893at2759"/>
<feature type="domain" description="Chitin-binding type-4" evidence="2">
    <location>
        <begin position="44"/>
        <end position="308"/>
    </location>
</feature>
<keyword evidence="1" id="KW-0812">Transmembrane</keyword>
<name>A0A226CY51_FOLCA</name>
<evidence type="ECO:0000256" key="1">
    <source>
        <dbReference type="SAM" id="Phobius"/>
    </source>
</evidence>
<organism evidence="3 4">
    <name type="scientific">Folsomia candida</name>
    <name type="common">Springtail</name>
    <dbReference type="NCBI Taxonomy" id="158441"/>
    <lineage>
        <taxon>Eukaryota</taxon>
        <taxon>Metazoa</taxon>
        <taxon>Ecdysozoa</taxon>
        <taxon>Arthropoda</taxon>
        <taxon>Hexapoda</taxon>
        <taxon>Collembola</taxon>
        <taxon>Entomobryomorpha</taxon>
        <taxon>Isotomoidea</taxon>
        <taxon>Isotomidae</taxon>
        <taxon>Proisotominae</taxon>
        <taxon>Folsomia</taxon>
    </lineage>
</organism>
<keyword evidence="4" id="KW-1185">Reference proteome</keyword>
<keyword evidence="1" id="KW-0472">Membrane</keyword>
<protein>
    <recommendedName>
        <fullName evidence="2">Chitin-binding type-4 domain-containing protein</fullName>
    </recommendedName>
</protein>
<evidence type="ECO:0000259" key="2">
    <source>
        <dbReference type="Pfam" id="PF03067"/>
    </source>
</evidence>
<dbReference type="InterPro" id="IPR004302">
    <property type="entry name" value="Cellulose/chitin-bd_N"/>
</dbReference>
<evidence type="ECO:0000313" key="3">
    <source>
        <dbReference type="EMBL" id="OXA37407.1"/>
    </source>
</evidence>
<dbReference type="EMBL" id="LNIX01000058">
    <property type="protein sequence ID" value="OXA37407.1"/>
    <property type="molecule type" value="Genomic_DNA"/>
</dbReference>